<dbReference type="InterPro" id="IPR012334">
    <property type="entry name" value="Pectin_lyas_fold"/>
</dbReference>
<reference evidence="2 3" key="1">
    <citation type="submission" date="2020-12" db="EMBL/GenBank/DDBJ databases">
        <title>Metabolic potential, ecology and presence of endohyphal bacteria is reflected in genomic diversity of Mucoromycotina.</title>
        <authorList>
            <person name="Muszewska A."/>
            <person name="Okrasinska A."/>
            <person name="Steczkiewicz K."/>
            <person name="Drgas O."/>
            <person name="Orlowska M."/>
            <person name="Perlinska-Lenart U."/>
            <person name="Aleksandrzak-Piekarczyk T."/>
            <person name="Szatraj K."/>
            <person name="Zielenkiewicz U."/>
            <person name="Pilsyk S."/>
            <person name="Malc E."/>
            <person name="Mieczkowski P."/>
            <person name="Kruszewska J.S."/>
            <person name="Biernat P."/>
            <person name="Pawlowska J."/>
        </authorList>
    </citation>
    <scope>NUCLEOTIDE SEQUENCE [LARGE SCALE GENOMIC DNA]</scope>
    <source>
        <strain evidence="2 3">CBS 142.35</strain>
    </source>
</reference>
<gene>
    <name evidence="2" type="ORF">INT45_005316</name>
</gene>
<sequence>MGGFHRFLKTTVKALEQLNVEVNNHVQQHQQQQQQQSSSHYGHVPTTVPNSSYPGNVAQQQQQHYDNAPYSRIVYPGPDGKLIYPPYNDQGDRILDFSSAGYHEGWNDLPENVPVVMSLDPSGQDDSVRIQQALNHLGSQPLLQGSSFRGALQLNRGHYYISQPLEFRVSGVVLQGDPTGGTIIVGTSDPLTTKCLFKIVGEANEYTKRVPIISEHVPVGGNTITVRDKNHFKIGDSIMVGVAFNETWIKAVGMDVIHPKGNKDKNNGWKPGRFEHLRRVAAIQPDGKTLILNEPLTASLSKQYGGGFVTKYENKRVQHVGLQFFECQFPENKDRGPDEMMKSQKKPVKDYRFADEMFNHLMVAMDSAENCWIRRVRSVWWRNFARLGTNTVAVTLQECHHTFPNPPGHVDKRKPIPLTGQFAFELSGQMILIDRCHAEYNFHAYSYKGRIPGPNVVYQSSCIAKNGDVGPHMKWSTGQLYDKIKCVCELCIDCNIEGLMIIQDRFDAGSGHGWSGANSVVWNTVAHAGMVVQNPPTAHNFLMGSSSKRGKARIPHHEWACEESPDKKINPPSLYMTQLNERRQRLQQQ</sequence>
<comment type="caution">
    <text evidence="2">The sequence shown here is derived from an EMBL/GenBank/DDBJ whole genome shotgun (WGS) entry which is preliminary data.</text>
</comment>
<dbReference type="EMBL" id="JAEPRB010000037">
    <property type="protein sequence ID" value="KAG2224792.1"/>
    <property type="molecule type" value="Genomic_DNA"/>
</dbReference>
<dbReference type="OrthoDB" id="509690at2759"/>
<evidence type="ECO:0000256" key="1">
    <source>
        <dbReference type="SAM" id="MobiDB-lite"/>
    </source>
</evidence>
<accession>A0A8H7S8M1</accession>
<evidence type="ECO:0000313" key="3">
    <source>
        <dbReference type="Proteomes" id="UP000646827"/>
    </source>
</evidence>
<dbReference type="SUPFAM" id="SSF51126">
    <property type="entry name" value="Pectin lyase-like"/>
    <property type="match status" value="1"/>
</dbReference>
<keyword evidence="3" id="KW-1185">Reference proteome</keyword>
<feature type="region of interest" description="Disordered" evidence="1">
    <location>
        <begin position="25"/>
        <end position="62"/>
    </location>
</feature>
<proteinExistence type="predicted"/>
<protein>
    <submittedName>
        <fullName evidence="2">Uncharacterized protein</fullName>
    </submittedName>
</protein>
<evidence type="ECO:0000313" key="2">
    <source>
        <dbReference type="EMBL" id="KAG2224792.1"/>
    </source>
</evidence>
<name>A0A8H7S8M1_9FUNG</name>
<dbReference type="Proteomes" id="UP000646827">
    <property type="component" value="Unassembled WGS sequence"/>
</dbReference>
<dbReference type="AlphaFoldDB" id="A0A8H7S8M1"/>
<dbReference type="Gene3D" id="2.160.20.10">
    <property type="entry name" value="Single-stranded right-handed beta-helix, Pectin lyase-like"/>
    <property type="match status" value="1"/>
</dbReference>
<feature type="compositionally biased region" description="Polar residues" evidence="1">
    <location>
        <begin position="47"/>
        <end position="62"/>
    </location>
</feature>
<feature type="compositionally biased region" description="Low complexity" evidence="1">
    <location>
        <begin position="25"/>
        <end position="40"/>
    </location>
</feature>
<organism evidence="2 3">
    <name type="scientific">Circinella minor</name>
    <dbReference type="NCBI Taxonomy" id="1195481"/>
    <lineage>
        <taxon>Eukaryota</taxon>
        <taxon>Fungi</taxon>
        <taxon>Fungi incertae sedis</taxon>
        <taxon>Mucoromycota</taxon>
        <taxon>Mucoromycotina</taxon>
        <taxon>Mucoromycetes</taxon>
        <taxon>Mucorales</taxon>
        <taxon>Lichtheimiaceae</taxon>
        <taxon>Circinella</taxon>
    </lineage>
</organism>
<dbReference type="InterPro" id="IPR011050">
    <property type="entry name" value="Pectin_lyase_fold/virulence"/>
</dbReference>